<dbReference type="SUPFAM" id="SSF109755">
    <property type="entry name" value="PhoU-like"/>
    <property type="match status" value="1"/>
</dbReference>
<dbReference type="AlphaFoldDB" id="A0A0D6JJB9"/>
<gene>
    <name evidence="9" type="ORF">YBN1229_v1_3512</name>
</gene>
<feature type="transmembrane region" description="Helical" evidence="7">
    <location>
        <begin position="172"/>
        <end position="198"/>
    </location>
</feature>
<dbReference type="RefSeq" id="WP_046478328.1">
    <property type="nucleotide sequence ID" value="NZ_LN829118.1"/>
</dbReference>
<evidence type="ECO:0000256" key="5">
    <source>
        <dbReference type="ARBA" id="ARBA00023136"/>
    </source>
</evidence>
<evidence type="ECO:0000256" key="4">
    <source>
        <dbReference type="ARBA" id="ARBA00022989"/>
    </source>
</evidence>
<dbReference type="GO" id="GO:0044341">
    <property type="term" value="P:sodium-dependent phosphate transport"/>
    <property type="evidence" value="ECO:0007669"/>
    <property type="project" value="InterPro"/>
</dbReference>
<dbReference type="InterPro" id="IPR026022">
    <property type="entry name" value="PhoU_dom"/>
</dbReference>
<dbReference type="NCBIfam" id="TIGR00704">
    <property type="entry name" value="NaPi_cotrn_rel"/>
    <property type="match status" value="1"/>
</dbReference>
<keyword evidence="10" id="KW-1185">Reference proteome</keyword>
<dbReference type="KEGG" id="fiy:BN1229_v1_3512"/>
<feature type="domain" description="PhoU" evidence="8">
    <location>
        <begin position="446"/>
        <end position="527"/>
    </location>
</feature>
<dbReference type="KEGG" id="fil:BN1229_v1_2401"/>
<dbReference type="GO" id="GO:0005436">
    <property type="term" value="F:sodium:phosphate symporter activity"/>
    <property type="evidence" value="ECO:0007669"/>
    <property type="project" value="InterPro"/>
</dbReference>
<keyword evidence="5 7" id="KW-0472">Membrane</keyword>
<dbReference type="InterPro" id="IPR003841">
    <property type="entry name" value="Na/Pi_transpt"/>
</dbReference>
<feature type="transmembrane region" description="Helical" evidence="7">
    <location>
        <begin position="131"/>
        <end position="152"/>
    </location>
</feature>
<evidence type="ECO:0000256" key="2">
    <source>
        <dbReference type="ARBA" id="ARBA00022475"/>
    </source>
</evidence>
<evidence type="ECO:0000256" key="3">
    <source>
        <dbReference type="ARBA" id="ARBA00022692"/>
    </source>
</evidence>
<evidence type="ECO:0000256" key="6">
    <source>
        <dbReference type="SAM" id="Coils"/>
    </source>
</evidence>
<dbReference type="GO" id="GO:0005886">
    <property type="term" value="C:plasma membrane"/>
    <property type="evidence" value="ECO:0007669"/>
    <property type="project" value="UniProtKB-SubCell"/>
</dbReference>
<accession>A0A0D6JJB9</accession>
<reference evidence="10" key="1">
    <citation type="submission" date="2015-02" db="EMBL/GenBank/DDBJ databases">
        <authorList>
            <person name="Chooi Y.-H."/>
        </authorList>
    </citation>
    <scope>NUCLEOTIDE SEQUENCE [LARGE SCALE GENOMIC DNA]</scope>
    <source>
        <strain evidence="10">strain Y</strain>
    </source>
</reference>
<evidence type="ECO:0000313" key="9">
    <source>
        <dbReference type="EMBL" id="CPR22079.1"/>
    </source>
</evidence>
<dbReference type="OrthoDB" id="5778511at2"/>
<feature type="transmembrane region" description="Helical" evidence="7">
    <location>
        <begin position="105"/>
        <end position="124"/>
    </location>
</feature>
<name>A0A0D6JJB9_9HYPH</name>
<dbReference type="InterPro" id="IPR038078">
    <property type="entry name" value="PhoU-like_sf"/>
</dbReference>
<keyword evidence="2" id="KW-1003">Cell membrane</keyword>
<evidence type="ECO:0000259" key="8">
    <source>
        <dbReference type="Pfam" id="PF01895"/>
    </source>
</evidence>
<dbReference type="InterPro" id="IPR004633">
    <property type="entry name" value="NaPi_cotrn-rel/YqeW-like"/>
</dbReference>
<dbReference type="Pfam" id="PF01895">
    <property type="entry name" value="PhoU"/>
    <property type="match status" value="2"/>
</dbReference>
<keyword evidence="6" id="KW-0175">Coiled coil</keyword>
<keyword evidence="3 7" id="KW-0812">Transmembrane</keyword>
<dbReference type="Proteomes" id="UP000033187">
    <property type="component" value="Chromosome 1"/>
</dbReference>
<protein>
    <submittedName>
        <fullName evidence="9">Na+/Pi-cotransporter</fullName>
    </submittedName>
</protein>
<proteinExistence type="predicted"/>
<dbReference type="PANTHER" id="PTHR10010:SF46">
    <property type="entry name" value="SODIUM-DEPENDENT PHOSPHATE TRANSPORT PROTEIN 2B"/>
    <property type="match status" value="1"/>
</dbReference>
<keyword evidence="4 7" id="KW-1133">Transmembrane helix</keyword>
<dbReference type="NCBIfam" id="NF037997">
    <property type="entry name" value="Na_Pi_symport"/>
    <property type="match status" value="1"/>
</dbReference>
<organism evidence="9 10">
    <name type="scientific">Candidatus Filomicrobium marinum</name>
    <dbReference type="NCBI Taxonomy" id="1608628"/>
    <lineage>
        <taxon>Bacteria</taxon>
        <taxon>Pseudomonadati</taxon>
        <taxon>Pseudomonadota</taxon>
        <taxon>Alphaproteobacteria</taxon>
        <taxon>Hyphomicrobiales</taxon>
        <taxon>Hyphomicrobiaceae</taxon>
        <taxon>Filomicrobium</taxon>
    </lineage>
</organism>
<dbReference type="Pfam" id="PF02690">
    <property type="entry name" value="Na_Pi_cotrans"/>
    <property type="match status" value="2"/>
</dbReference>
<evidence type="ECO:0000256" key="7">
    <source>
        <dbReference type="SAM" id="Phobius"/>
    </source>
</evidence>
<dbReference type="Gene3D" id="1.20.58.220">
    <property type="entry name" value="Phosphate transport system protein phou homolog 2, domain 2"/>
    <property type="match status" value="1"/>
</dbReference>
<feature type="coiled-coil region" evidence="6">
    <location>
        <begin position="361"/>
        <end position="395"/>
    </location>
</feature>
<feature type="transmembrane region" description="Helical" evidence="7">
    <location>
        <begin position="245"/>
        <end position="266"/>
    </location>
</feature>
<dbReference type="EMBL" id="LN829119">
    <property type="protein sequence ID" value="CPR22079.1"/>
    <property type="molecule type" value="Genomic_DNA"/>
</dbReference>
<sequence length="531" mass="57204">MPELVLLDILGACALLIWGVRMVRTGISRAFGARLHHWLARSTGNTVFAFATGLATTFAMQSSTATAMIVAAFAGKELITTAMAQAVMLGANVSTSIAAKILALNLHWLASVLLIIGVTAFLSTDNSRRRALGRTAIGLGLMLLSLRLLASATEPMGHSPALALVMSLLERAPFLALVLGAAIAAIFASSLATVLVLMSLNATGVLSTDLAAWMVLGANVGGALPPFLTSLPLGPAAQRVTLGNLLVRGMGGLAMLPFIHPLLSWLSPISGSAGQAIINFHVIFNLLLAVVTLPLVQLIGRGLAWLLPVDPTETSTARHLDNASLSVPPLALACAAQEALTVAEMIEAMLQTGLKAFNSGDENRRAEMVKMDDQIDQLQNEIKLYLARLGREELTDEEERKRYEISLFVINMEHIGDIVSTNIAHAIRRKNKRRLTLSDEGLDEISNLYGLVIEELKLARGLLVSSDRSIAQKLRDVDVEVKQYSRFSESSHLERLREGRTESVRTSSLHLDLLRDLKRISAHLTSVTHGH</sequence>
<comment type="subcellular location">
    <subcellularLocation>
        <location evidence="1">Cell membrane</location>
        <topology evidence="1">Multi-pass membrane protein</topology>
    </subcellularLocation>
</comment>
<evidence type="ECO:0000313" key="10">
    <source>
        <dbReference type="Proteomes" id="UP000033187"/>
    </source>
</evidence>
<feature type="domain" description="PhoU" evidence="8">
    <location>
        <begin position="342"/>
        <end position="425"/>
    </location>
</feature>
<feature type="transmembrane region" description="Helical" evidence="7">
    <location>
        <begin position="278"/>
        <end position="299"/>
    </location>
</feature>
<dbReference type="PANTHER" id="PTHR10010">
    <property type="entry name" value="SOLUTE CARRIER FAMILY 34 SODIUM PHOSPHATE , MEMBER 2-RELATED"/>
    <property type="match status" value="1"/>
</dbReference>
<feature type="transmembrane region" description="Helical" evidence="7">
    <location>
        <begin position="210"/>
        <end position="233"/>
    </location>
</feature>
<evidence type="ECO:0000256" key="1">
    <source>
        <dbReference type="ARBA" id="ARBA00004651"/>
    </source>
</evidence>